<feature type="domain" description="Tetrapyrrole biosynthesis uroporphyrinogen III synthase" evidence="1">
    <location>
        <begin position="73"/>
        <end position="302"/>
    </location>
</feature>
<dbReference type="GO" id="GO:0006780">
    <property type="term" value="P:uroporphyrinogen III biosynthetic process"/>
    <property type="evidence" value="ECO:0007669"/>
    <property type="project" value="InterPro"/>
</dbReference>
<dbReference type="PANTHER" id="PTHR12390">
    <property type="entry name" value="UROPORPHYRINOGEN III SYNTHASE"/>
    <property type="match status" value="1"/>
</dbReference>
<gene>
    <name evidence="2" type="ORF">E4U60_005943</name>
</gene>
<dbReference type="SUPFAM" id="SSF69618">
    <property type="entry name" value="HemD-like"/>
    <property type="match status" value="1"/>
</dbReference>
<accession>A0A9P7M784</accession>
<proteinExistence type="predicted"/>
<evidence type="ECO:0000313" key="2">
    <source>
        <dbReference type="EMBL" id="KAG5931614.1"/>
    </source>
</evidence>
<dbReference type="InterPro" id="IPR039793">
    <property type="entry name" value="UROS/Hem4"/>
</dbReference>
<dbReference type="InterPro" id="IPR003754">
    <property type="entry name" value="4pyrrol_synth_uPrphyn_synth"/>
</dbReference>
<name>A0A9P7M784_9HYPO</name>
<evidence type="ECO:0000259" key="1">
    <source>
        <dbReference type="Pfam" id="PF02602"/>
    </source>
</evidence>
<sequence length="333" mass="36774">MDIDCNEFMDVPVLLLKTKSTPSDSYEETLSAHSLSNGCVNGRLVPRFIPIFQHRFDEQGLCKIQSLLLNRRISHCADAEYGGIIFTSQRAVEAFSHVVRNGQGNDTIWPHLQNVPIYSVGPATTRALRAISQLPPLQVFGGETGNGEALAKYILEHYKEWFSNRPTLPPLLFLVGEQRRDIIPRMLMDPDLAVDRRIQVTEVVVYGTDVMQSFSADFKAAVVETSHARERWVVVFSPTGCDSMLQGLGLLDPDSGMMKSTGRDGKTFVATIGPTTRAHLVSRFDFEPDVCAEMPSPDGILQSIIGFSSSQSGRVVSRESGALEEAQSRVQSL</sequence>
<dbReference type="InterPro" id="IPR036108">
    <property type="entry name" value="4pyrrol_syn_uPrphyn_synt_sf"/>
</dbReference>
<dbReference type="FunFam" id="3.40.50.10090:FF:000011">
    <property type="entry name" value="Uroporphyrinogen-III synthase (UroS), putative"/>
    <property type="match status" value="1"/>
</dbReference>
<dbReference type="OrthoDB" id="5595751at2759"/>
<reference evidence="2 3" key="1">
    <citation type="journal article" date="2020" name="bioRxiv">
        <title>Whole genome comparisons of ergot fungi reveals the divergence and evolution of species within the genus Claviceps are the result of varying mechanisms driving genome evolution and host range expansion.</title>
        <authorList>
            <person name="Wyka S.A."/>
            <person name="Mondo S.J."/>
            <person name="Liu M."/>
            <person name="Dettman J."/>
            <person name="Nalam V."/>
            <person name="Broders K.D."/>
        </authorList>
    </citation>
    <scope>NUCLEOTIDE SEQUENCE [LARGE SCALE GENOMIC DNA]</scope>
    <source>
        <strain evidence="2 3">CCC 1485</strain>
    </source>
</reference>
<dbReference type="GO" id="GO:0005829">
    <property type="term" value="C:cytosol"/>
    <property type="evidence" value="ECO:0007669"/>
    <property type="project" value="TreeGrafter"/>
</dbReference>
<dbReference type="AlphaFoldDB" id="A0A9P7M784"/>
<dbReference type="Proteomes" id="UP000706124">
    <property type="component" value="Unassembled WGS sequence"/>
</dbReference>
<dbReference type="Pfam" id="PF02602">
    <property type="entry name" value="HEM4"/>
    <property type="match status" value="1"/>
</dbReference>
<dbReference type="CDD" id="cd06578">
    <property type="entry name" value="HemD"/>
    <property type="match status" value="1"/>
</dbReference>
<dbReference type="GO" id="GO:0004852">
    <property type="term" value="F:uroporphyrinogen-III synthase activity"/>
    <property type="evidence" value="ECO:0007669"/>
    <property type="project" value="InterPro"/>
</dbReference>
<dbReference type="EMBL" id="SRPO01000546">
    <property type="protein sequence ID" value="KAG5931614.1"/>
    <property type="molecule type" value="Genomic_DNA"/>
</dbReference>
<protein>
    <recommendedName>
        <fullName evidence="1">Tetrapyrrole biosynthesis uroporphyrinogen III synthase domain-containing protein</fullName>
    </recommendedName>
</protein>
<organism evidence="2 3">
    <name type="scientific">Claviceps pazoutovae</name>
    <dbReference type="NCBI Taxonomy" id="1649127"/>
    <lineage>
        <taxon>Eukaryota</taxon>
        <taxon>Fungi</taxon>
        <taxon>Dikarya</taxon>
        <taxon>Ascomycota</taxon>
        <taxon>Pezizomycotina</taxon>
        <taxon>Sordariomycetes</taxon>
        <taxon>Hypocreomycetidae</taxon>
        <taxon>Hypocreales</taxon>
        <taxon>Clavicipitaceae</taxon>
        <taxon>Claviceps</taxon>
    </lineage>
</organism>
<evidence type="ECO:0000313" key="3">
    <source>
        <dbReference type="Proteomes" id="UP000706124"/>
    </source>
</evidence>
<keyword evidence="3" id="KW-1185">Reference proteome</keyword>
<dbReference type="PANTHER" id="PTHR12390:SF0">
    <property type="entry name" value="UROPORPHYRINOGEN-III SYNTHASE"/>
    <property type="match status" value="1"/>
</dbReference>
<comment type="caution">
    <text evidence="2">The sequence shown here is derived from an EMBL/GenBank/DDBJ whole genome shotgun (WGS) entry which is preliminary data.</text>
</comment>
<dbReference type="Gene3D" id="3.40.50.10090">
    <property type="match status" value="2"/>
</dbReference>